<reference evidence="5" key="1">
    <citation type="submission" date="2011-10" db="EMBL/GenBank/DDBJ databases">
        <title>The complete genome of chromosome of Thermovirga lienii DSM 17291.</title>
        <authorList>
            <consortium name="US DOE Joint Genome Institute (JGI-PGF)"/>
            <person name="Lucas S."/>
            <person name="Copeland A."/>
            <person name="Lapidus A."/>
            <person name="Glavina del Rio T."/>
            <person name="Dalin E."/>
            <person name="Tice H."/>
            <person name="Bruce D."/>
            <person name="Goodwin L."/>
            <person name="Pitluck S."/>
            <person name="Peters L."/>
            <person name="Mikhailova N."/>
            <person name="Saunders E."/>
            <person name="Kyrpides N."/>
            <person name="Mavromatis K."/>
            <person name="Ivanova N."/>
            <person name="Last F.I."/>
            <person name="Brettin T."/>
            <person name="Detter J.C."/>
            <person name="Han C."/>
            <person name="Larimer F."/>
            <person name="Land M."/>
            <person name="Hauser L."/>
            <person name="Markowitz V."/>
            <person name="Cheng J.-F."/>
            <person name="Hugenholtz P."/>
            <person name="Woyke T."/>
            <person name="Wu D."/>
            <person name="Spring S."/>
            <person name="Schroeder M."/>
            <person name="Brambilla E.-M."/>
            <person name="Klenk H.-P."/>
            <person name="Eisen J.A."/>
        </authorList>
    </citation>
    <scope>NUCLEOTIDE SEQUENCE [LARGE SCALE GENOMIC DNA]</scope>
    <source>
        <strain evidence="5">ATCC BAA-1197 / DSM 17291 / Cas60314</strain>
    </source>
</reference>
<evidence type="ECO:0008006" key="6">
    <source>
        <dbReference type="Google" id="ProtNLM"/>
    </source>
</evidence>
<dbReference type="STRING" id="580340.Tlie_0313"/>
<dbReference type="eggNOG" id="COG4907">
    <property type="taxonomic scope" value="Bacteria"/>
</dbReference>
<feature type="domain" description="DUF2207" evidence="2">
    <location>
        <begin position="31"/>
        <end position="219"/>
    </location>
</feature>
<sequence>MAKKPLYLALFVLFFALFLGGGPSAASSKERILEFSSVIDVSKDGTLTVREDITFLVENREIKRGIYRSFPIKYKDKMGNVMRMDFHLLEVLLDGRSVPHKTSTEGNMLKIRIGDPNKLLSKGIHTYTITYQTSQVSFFEDHDEIYWNATGNNWPFPIDKARAWVSLPEGTPILQMTAYTGRFGSHEQKARWEKDGSVAYFETTSPLLENQGLTIAVSFPKGYVNPSEEYKKRQKQYRTAATLNWLLPLICLLLVTSYYGLTWLKVGKDIKAGPIIPIFRPIKGLLPSEASYLYRQKFNEDAFVSTIIDLAVKGFIKIEEKEEGLLKFLGKNKKYTLIRQQGQDTDLSLPEQKFLAELFRDMPYISLDKSSASHIKAARNGLKEWLNSWGKRYLKSNLKWVLAGCTLSAILLTISGFFLSTLKGSTGIFAFMTLWLSIWTLGTAKLFTSTLSLFKEAISRSKFWLVLRAFIMAAFSIPFVMGEIFGVTTLAFVVSPLFAVSVVVIMILNLVFWRLMKNYTPEGAELLRHIKGLRMYLQVAEKDRIRHLASLPIPDRTPEHFERLLPFAIALGVEKAWASQFQDVLSASNYSPAWYSGRSFYGGIYYGNLVSNLSGSIGSAIASSGVSPGSSGFGGGGFSGGGGGGGGGGGW</sequence>
<evidence type="ECO:0000313" key="5">
    <source>
        <dbReference type="Proteomes" id="UP000005868"/>
    </source>
</evidence>
<evidence type="ECO:0000256" key="1">
    <source>
        <dbReference type="SAM" id="Phobius"/>
    </source>
</evidence>
<evidence type="ECO:0000259" key="2">
    <source>
        <dbReference type="Pfam" id="PF09972"/>
    </source>
</evidence>
<evidence type="ECO:0000313" key="4">
    <source>
        <dbReference type="EMBL" id="AER66051.1"/>
    </source>
</evidence>
<keyword evidence="5" id="KW-1185">Reference proteome</keyword>
<protein>
    <recommendedName>
        <fullName evidence="6">Transmembrane signal peptide protein</fullName>
    </recommendedName>
</protein>
<accession>G7V6U2</accession>
<name>G7V6U2_THELD</name>
<evidence type="ECO:0000259" key="3">
    <source>
        <dbReference type="Pfam" id="PF20990"/>
    </source>
</evidence>
<organism evidence="4 5">
    <name type="scientific">Thermovirga lienii (strain ATCC BAA-1197 / DSM 17291 / Cas60314)</name>
    <dbReference type="NCBI Taxonomy" id="580340"/>
    <lineage>
        <taxon>Bacteria</taxon>
        <taxon>Thermotogati</taxon>
        <taxon>Synergistota</taxon>
        <taxon>Synergistia</taxon>
        <taxon>Synergistales</taxon>
        <taxon>Thermovirgaceae</taxon>
        <taxon>Thermovirga</taxon>
    </lineage>
</organism>
<feature type="transmembrane region" description="Helical" evidence="1">
    <location>
        <begin position="428"/>
        <end position="451"/>
    </location>
</feature>
<dbReference type="EMBL" id="CP003096">
    <property type="protein sequence ID" value="AER66051.1"/>
    <property type="molecule type" value="Genomic_DNA"/>
</dbReference>
<feature type="transmembrane region" description="Helical" evidence="1">
    <location>
        <begin position="487"/>
        <end position="512"/>
    </location>
</feature>
<keyword evidence="1" id="KW-1133">Transmembrane helix</keyword>
<dbReference type="InterPro" id="IPR048389">
    <property type="entry name" value="YciQ-like_C"/>
</dbReference>
<reference evidence="4 5" key="2">
    <citation type="journal article" date="2012" name="Stand. Genomic Sci.">
        <title>Genome sequence of the moderately thermophilic, amino-acid-degrading and sulfur-reducing bacterium Thermovirga lienii type strain (Cas60314(T)).</title>
        <authorList>
            <person name="Goker M."/>
            <person name="Saunders E."/>
            <person name="Lapidus A."/>
            <person name="Nolan M."/>
            <person name="Lucas S."/>
            <person name="Hammon N."/>
            <person name="Deshpande S."/>
            <person name="Cheng J.F."/>
            <person name="Han C."/>
            <person name="Tapia R."/>
            <person name="Goodwin L.A."/>
            <person name="Pitluck S."/>
            <person name="Liolios K."/>
            <person name="Mavromatis K."/>
            <person name="Pagani I."/>
            <person name="Ivanova N."/>
            <person name="Mikhailova N."/>
            <person name="Pati A."/>
            <person name="Chen A."/>
            <person name="Palaniappan K."/>
            <person name="Land M."/>
            <person name="Chang Y.J."/>
            <person name="Jeffries C.D."/>
            <person name="Brambilla E.M."/>
            <person name="Rohde M."/>
            <person name="Spring S."/>
            <person name="Detter J.C."/>
            <person name="Woyke T."/>
            <person name="Bristow J."/>
            <person name="Eisen J.A."/>
            <person name="Markowitz V."/>
            <person name="Hugenholtz P."/>
            <person name="Kyrpides N.C."/>
            <person name="Klenk H.P."/>
        </authorList>
    </citation>
    <scope>NUCLEOTIDE SEQUENCE [LARGE SCALE GENOMIC DNA]</scope>
    <source>
        <strain evidence="5">ATCC BAA-1197 / DSM 17291 / Cas60314</strain>
    </source>
</reference>
<feature type="transmembrane region" description="Helical" evidence="1">
    <location>
        <begin position="243"/>
        <end position="261"/>
    </location>
</feature>
<proteinExistence type="predicted"/>
<dbReference type="Proteomes" id="UP000005868">
    <property type="component" value="Chromosome"/>
</dbReference>
<dbReference type="KEGG" id="tli:Tlie_0313"/>
<dbReference type="AlphaFoldDB" id="G7V6U2"/>
<feature type="transmembrane region" description="Helical" evidence="1">
    <location>
        <begin position="400"/>
        <end position="422"/>
    </location>
</feature>
<gene>
    <name evidence="4" type="ordered locus">Tlie_0313</name>
</gene>
<dbReference type="InterPro" id="IPR018702">
    <property type="entry name" value="DUF2207"/>
</dbReference>
<dbReference type="Pfam" id="PF20990">
    <property type="entry name" value="DUF2207_C"/>
    <property type="match status" value="1"/>
</dbReference>
<dbReference type="Pfam" id="PF09972">
    <property type="entry name" value="DUF2207"/>
    <property type="match status" value="1"/>
</dbReference>
<feature type="transmembrane region" description="Helical" evidence="1">
    <location>
        <begin position="463"/>
        <end position="481"/>
    </location>
</feature>
<keyword evidence="1" id="KW-0472">Membrane</keyword>
<dbReference type="OrthoDB" id="9767603at2"/>
<feature type="domain" description="Predicted membrane protein YciQ-like C-terminal" evidence="3">
    <location>
        <begin position="279"/>
        <end position="581"/>
    </location>
</feature>
<dbReference type="HOGENOM" id="CLU_015045_2_0_0"/>
<keyword evidence="1" id="KW-0812">Transmembrane</keyword>